<reference evidence="3" key="1">
    <citation type="submission" date="2017-04" db="EMBL/GenBank/DDBJ databases">
        <title>Function of individual gut microbiota members based on whole genome sequencing of pure cultures obtained from chicken caecum.</title>
        <authorList>
            <person name="Medvecky M."/>
            <person name="Cejkova D."/>
            <person name="Polansky O."/>
            <person name="Karasova D."/>
            <person name="Kubasova T."/>
            <person name="Cizek A."/>
            <person name="Rychlik I."/>
        </authorList>
    </citation>
    <scope>NUCLEOTIDE SEQUENCE [LARGE SCALE GENOMIC DNA]</scope>
    <source>
        <strain evidence="3">An175</strain>
    </source>
</reference>
<dbReference type="AlphaFoldDB" id="A0A1Y4MNM7"/>
<feature type="domain" description="LarA-like N-terminal" evidence="1">
    <location>
        <begin position="38"/>
        <end position="228"/>
    </location>
</feature>
<dbReference type="Pfam" id="PF09861">
    <property type="entry name" value="Lar_N"/>
    <property type="match status" value="1"/>
</dbReference>
<proteinExistence type="predicted"/>
<dbReference type="PANTHER" id="PTHR33171:SF17">
    <property type="entry name" value="LARA-LIKE N-TERMINAL DOMAIN-CONTAINING PROTEIN"/>
    <property type="match status" value="1"/>
</dbReference>
<gene>
    <name evidence="2" type="ORF">B5F11_04695</name>
</gene>
<evidence type="ECO:0000313" key="3">
    <source>
        <dbReference type="Proteomes" id="UP000196386"/>
    </source>
</evidence>
<dbReference type="InterPro" id="IPR048068">
    <property type="entry name" value="LarA-like"/>
</dbReference>
<dbReference type="GO" id="GO:0050043">
    <property type="term" value="F:lactate racemase activity"/>
    <property type="evidence" value="ECO:0007669"/>
    <property type="project" value="InterPro"/>
</dbReference>
<dbReference type="PANTHER" id="PTHR33171">
    <property type="entry name" value="LAR_N DOMAIN-CONTAINING PROTEIN"/>
    <property type="match status" value="1"/>
</dbReference>
<accession>A0A1Y4MNM7</accession>
<evidence type="ECO:0000313" key="2">
    <source>
        <dbReference type="EMBL" id="OUP70314.1"/>
    </source>
</evidence>
<dbReference type="InterPro" id="IPR018657">
    <property type="entry name" value="LarA-like_N"/>
</dbReference>
<dbReference type="EMBL" id="NFKP01000004">
    <property type="protein sequence ID" value="OUP70314.1"/>
    <property type="molecule type" value="Genomic_DNA"/>
</dbReference>
<protein>
    <recommendedName>
        <fullName evidence="1">LarA-like N-terminal domain-containing protein</fullName>
    </recommendedName>
</protein>
<organism evidence="2 3">
    <name type="scientific">Anaerotruncus colihominis</name>
    <dbReference type="NCBI Taxonomy" id="169435"/>
    <lineage>
        <taxon>Bacteria</taxon>
        <taxon>Bacillati</taxon>
        <taxon>Bacillota</taxon>
        <taxon>Clostridia</taxon>
        <taxon>Eubacteriales</taxon>
        <taxon>Oscillospiraceae</taxon>
        <taxon>Anaerotruncus</taxon>
    </lineage>
</organism>
<dbReference type="Gene3D" id="3.40.50.11440">
    <property type="match status" value="1"/>
</dbReference>
<name>A0A1Y4MNM7_9FIRM</name>
<evidence type="ECO:0000259" key="1">
    <source>
        <dbReference type="Pfam" id="PF09861"/>
    </source>
</evidence>
<dbReference type="Proteomes" id="UP000196386">
    <property type="component" value="Unassembled WGS sequence"/>
</dbReference>
<comment type="caution">
    <text evidence="2">The sequence shown here is derived from an EMBL/GenBank/DDBJ whole genome shotgun (WGS) entry which is preliminary data.</text>
</comment>
<sequence length="433" mass="48835">MTFDLPLMIHSSQRFMVTVIFRREVYFMLIQLPAHSLYGNEPVDVQFPNDWDVQVSSFQGESEPALTEREIAEAIRHPNCTPPIREAAKGCKNAVIIFDDITRATPVGPIARVVIAELEEAGVPREKIEFMAAVGGHRAMCREDFVRKLGEDIVNEFRVWSHNPFFNCVYLGKTSQQIPIELNAECVYADFKVAIGAIFPHVSTGAGGGGKIILPGIASMETIRRWHLTDSGMWLTDSDCRRTVTEAADLLGLNIKIDVLMNGRGEIARVYAGDCESNLQDHYDEIQRFFCTRHVPDVDLVLTNNYFKPTEPNCALVQMGMLETIRPGGDIILSYHSPQGCACHYVWGKWGDSGIGGCMYRKQWRIPENVNRFFVFTKYPDFATSSSYHLNEDGNFFARQWGEIMDALGKSPRRVAVYPYGDACCFEDKMGTR</sequence>